<comment type="caution">
    <text evidence="2">The sequence shown here is derived from an EMBL/GenBank/DDBJ whole genome shotgun (WGS) entry which is preliminary data.</text>
</comment>
<dbReference type="InterPro" id="IPR014922">
    <property type="entry name" value="YdhG-like"/>
</dbReference>
<dbReference type="STRING" id="915059.NH26_01790"/>
<organism evidence="2 3">
    <name type="scientific">Flammeovirga pacifica</name>
    <dbReference type="NCBI Taxonomy" id="915059"/>
    <lineage>
        <taxon>Bacteria</taxon>
        <taxon>Pseudomonadati</taxon>
        <taxon>Bacteroidota</taxon>
        <taxon>Cytophagia</taxon>
        <taxon>Cytophagales</taxon>
        <taxon>Flammeovirgaceae</taxon>
        <taxon>Flammeovirga</taxon>
    </lineage>
</organism>
<dbReference type="AlphaFoldDB" id="A0A1S1YVV3"/>
<gene>
    <name evidence="2" type="ORF">NH26_01790</name>
</gene>
<protein>
    <recommendedName>
        <fullName evidence="1">YdhG-like domain-containing protein</fullName>
    </recommendedName>
</protein>
<dbReference type="Gene3D" id="3.90.1150.200">
    <property type="match status" value="1"/>
</dbReference>
<dbReference type="OrthoDB" id="670608at2"/>
<evidence type="ECO:0000313" key="2">
    <source>
        <dbReference type="EMBL" id="OHX65171.1"/>
    </source>
</evidence>
<evidence type="ECO:0000313" key="3">
    <source>
        <dbReference type="Proteomes" id="UP000179797"/>
    </source>
</evidence>
<proteinExistence type="predicted"/>
<dbReference type="Pfam" id="PF08818">
    <property type="entry name" value="DUF1801"/>
    <property type="match status" value="1"/>
</dbReference>
<reference evidence="2 3" key="1">
    <citation type="journal article" date="2012" name="Int. J. Syst. Evol. Microbiol.">
        <title>Flammeovirga pacifica sp. nov., isolated from deep-sea sediment.</title>
        <authorList>
            <person name="Xu H."/>
            <person name="Fu Y."/>
            <person name="Yang N."/>
            <person name="Ding Z."/>
            <person name="Lai Q."/>
            <person name="Zeng R."/>
        </authorList>
    </citation>
    <scope>NUCLEOTIDE SEQUENCE [LARGE SCALE GENOMIC DNA]</scope>
    <source>
        <strain evidence="3">DSM 24597 / LMG 26175 / WPAGA1</strain>
    </source>
</reference>
<accession>A0A1S1YVV3</accession>
<dbReference type="SUPFAM" id="SSF159888">
    <property type="entry name" value="YdhG-like"/>
    <property type="match status" value="1"/>
</dbReference>
<keyword evidence="3" id="KW-1185">Reference proteome</keyword>
<evidence type="ECO:0000259" key="1">
    <source>
        <dbReference type="Pfam" id="PF08818"/>
    </source>
</evidence>
<dbReference type="EMBL" id="JRYR02000001">
    <property type="protein sequence ID" value="OHX65171.1"/>
    <property type="molecule type" value="Genomic_DNA"/>
</dbReference>
<feature type="domain" description="YdhG-like" evidence="1">
    <location>
        <begin position="16"/>
        <end position="110"/>
    </location>
</feature>
<dbReference type="Proteomes" id="UP000179797">
    <property type="component" value="Unassembled WGS sequence"/>
</dbReference>
<sequence length="116" mass="13755">MNDKEHFYLQQKEPNKSCYLALRSIIIDANPKIEETIKYSMPCFCIEKKPLCYLWKDKKTEEPYILFVDGKLLQHHKLESGTRKKMKVLPINPNQDLDLVLIQDILKMAIDLKINY</sequence>
<name>A0A1S1YVV3_FLAPC</name>